<reference evidence="2 3" key="1">
    <citation type="submission" date="2024-10" db="EMBL/GenBank/DDBJ databases">
        <authorList>
            <person name="Riesco R."/>
        </authorList>
    </citation>
    <scope>NUCLEOTIDE SEQUENCE [LARGE SCALE GENOMIC DNA]</scope>
    <source>
        <strain evidence="2 3">NCIMB 15449</strain>
    </source>
</reference>
<evidence type="ECO:0000313" key="3">
    <source>
        <dbReference type="Proteomes" id="UP001609175"/>
    </source>
</evidence>
<dbReference type="RefSeq" id="WP_395112360.1">
    <property type="nucleotide sequence ID" value="NZ_JBIMSO010000005.1"/>
</dbReference>
<evidence type="ECO:0000259" key="1">
    <source>
        <dbReference type="Pfam" id="PF01796"/>
    </source>
</evidence>
<dbReference type="Gene3D" id="2.40.50.140">
    <property type="entry name" value="Nucleic acid-binding proteins"/>
    <property type="match status" value="1"/>
</dbReference>
<dbReference type="EMBL" id="JBIMSO010000005">
    <property type="protein sequence ID" value="MFH5206939.1"/>
    <property type="molecule type" value="Genomic_DNA"/>
</dbReference>
<accession>A0ABW7JJX1</accession>
<protein>
    <submittedName>
        <fullName evidence="2">Zn-ribbon domain-containing OB-fold protein</fullName>
    </submittedName>
</protein>
<name>A0ABW7JJX1_9NOCA</name>
<dbReference type="InterPro" id="IPR012340">
    <property type="entry name" value="NA-bd_OB-fold"/>
</dbReference>
<dbReference type="SUPFAM" id="SSF50249">
    <property type="entry name" value="Nucleic acid-binding proteins"/>
    <property type="match status" value="2"/>
</dbReference>
<gene>
    <name evidence="2" type="ORF">ACHIPZ_01650</name>
</gene>
<dbReference type="InterPro" id="IPR002878">
    <property type="entry name" value="ChsH2_C"/>
</dbReference>
<dbReference type="PANTHER" id="PTHR34075">
    <property type="entry name" value="BLR3430 PROTEIN"/>
    <property type="match status" value="1"/>
</dbReference>
<sequence length="335" mass="36760">MTIVNSTAPDVHHIDERDKPLTAPLNVQFDYTRSVGPTIGGFLTGLRDRRVVGVRGSDGRVLVPPPEFDAVTHEPLTDFVDVESVGTVKTWTWAAEPIDGQPLEHPFAWAFVQLDGADSAILHAVDAGSPERMSTGMRVHIRWAAERSGSILDIACFDPGEAESGSENDSAAAASEPVTMITTPVRLQFHHSASYEESFYLRGLAEGKLIGGRTHQGAKVYIPPRGASPTDGLPTREQVELPDKGTITTFCIVNVPFLGQRIKPPYIAAYVLLDGADIAFLHLILDCDPAEVRMGMRVEAVWKPQDQWGFTLENIDHFRPSGEPDAEYDTYKHHL</sequence>
<dbReference type="PANTHER" id="PTHR34075:SF5">
    <property type="entry name" value="BLR3430 PROTEIN"/>
    <property type="match status" value="1"/>
</dbReference>
<dbReference type="Pfam" id="PF01796">
    <property type="entry name" value="OB_ChsH2_C"/>
    <property type="match status" value="2"/>
</dbReference>
<organism evidence="2 3">
    <name type="scientific">Antrihabitans spumae</name>
    <dbReference type="NCBI Taxonomy" id="3373370"/>
    <lineage>
        <taxon>Bacteria</taxon>
        <taxon>Bacillati</taxon>
        <taxon>Actinomycetota</taxon>
        <taxon>Actinomycetes</taxon>
        <taxon>Mycobacteriales</taxon>
        <taxon>Nocardiaceae</taxon>
        <taxon>Antrihabitans</taxon>
    </lineage>
</organism>
<feature type="domain" description="ChsH2 C-terminal OB-fold" evidence="1">
    <location>
        <begin position="239"/>
        <end position="303"/>
    </location>
</feature>
<dbReference type="Gene3D" id="6.10.30.10">
    <property type="match status" value="2"/>
</dbReference>
<feature type="domain" description="ChsH2 C-terminal OB-fold" evidence="1">
    <location>
        <begin position="80"/>
        <end position="143"/>
    </location>
</feature>
<dbReference type="InterPro" id="IPR052513">
    <property type="entry name" value="Thioester_dehydratase-like"/>
</dbReference>
<proteinExistence type="predicted"/>
<dbReference type="Proteomes" id="UP001609175">
    <property type="component" value="Unassembled WGS sequence"/>
</dbReference>
<evidence type="ECO:0000313" key="2">
    <source>
        <dbReference type="EMBL" id="MFH5206939.1"/>
    </source>
</evidence>
<comment type="caution">
    <text evidence="2">The sequence shown here is derived from an EMBL/GenBank/DDBJ whole genome shotgun (WGS) entry which is preliminary data.</text>
</comment>